<keyword evidence="4" id="KW-0238">DNA-binding</keyword>
<dbReference type="SUPFAM" id="SSF52172">
    <property type="entry name" value="CheY-like"/>
    <property type="match status" value="1"/>
</dbReference>
<keyword evidence="3" id="KW-0805">Transcription regulation</keyword>
<sequence>MAAKKVLVVDDEAFIVRMLTAKLTHGGYLVVSASDGQEGVEVTRRERPDLIIMDWCMPRMDGIEATRRIKGDPGLAHIPVLMLTCKGQETDEETARAAGVARYVTKPFHISRLSEIVDDMLR</sequence>
<dbReference type="InterPro" id="IPR001789">
    <property type="entry name" value="Sig_transdc_resp-reg_receiver"/>
</dbReference>
<keyword evidence="5" id="KW-0804">Transcription</keyword>
<evidence type="ECO:0000313" key="9">
    <source>
        <dbReference type="Proteomes" id="UP000178606"/>
    </source>
</evidence>
<dbReference type="AlphaFoldDB" id="A0A1F6C737"/>
<reference evidence="8 9" key="1">
    <citation type="journal article" date="2016" name="Nat. Commun.">
        <title>Thousands of microbial genomes shed light on interconnected biogeochemical processes in an aquifer system.</title>
        <authorList>
            <person name="Anantharaman K."/>
            <person name="Brown C.T."/>
            <person name="Hug L.A."/>
            <person name="Sharon I."/>
            <person name="Castelle C.J."/>
            <person name="Probst A.J."/>
            <person name="Thomas B.C."/>
            <person name="Singh A."/>
            <person name="Wilkins M.J."/>
            <person name="Karaoz U."/>
            <person name="Brodie E.L."/>
            <person name="Williams K.H."/>
            <person name="Hubbard S.S."/>
            <person name="Banfield J.F."/>
        </authorList>
    </citation>
    <scope>NUCLEOTIDE SEQUENCE [LARGE SCALE GENOMIC DNA]</scope>
    <source>
        <strain evidence="9">RIFCSPLOWO2_12_FULL_64_10</strain>
    </source>
</reference>
<dbReference type="Pfam" id="PF00072">
    <property type="entry name" value="Response_reg"/>
    <property type="match status" value="1"/>
</dbReference>
<dbReference type="GO" id="GO:0003677">
    <property type="term" value="F:DNA binding"/>
    <property type="evidence" value="ECO:0007669"/>
    <property type="project" value="UniProtKB-KW"/>
</dbReference>
<gene>
    <name evidence="8" type="ORF">A3F84_05720</name>
</gene>
<evidence type="ECO:0000256" key="4">
    <source>
        <dbReference type="ARBA" id="ARBA00023125"/>
    </source>
</evidence>
<dbReference type="GO" id="GO:0000160">
    <property type="term" value="P:phosphorelay signal transduction system"/>
    <property type="evidence" value="ECO:0007669"/>
    <property type="project" value="UniProtKB-KW"/>
</dbReference>
<name>A0A1F6C737_HANXR</name>
<evidence type="ECO:0000256" key="2">
    <source>
        <dbReference type="ARBA" id="ARBA00023012"/>
    </source>
</evidence>
<feature type="modified residue" description="4-aspartylphosphate" evidence="6">
    <location>
        <position position="54"/>
    </location>
</feature>
<evidence type="ECO:0000256" key="6">
    <source>
        <dbReference type="PROSITE-ProRule" id="PRU00169"/>
    </source>
</evidence>
<organism evidence="8 9">
    <name type="scientific">Handelsmanbacteria sp. (strain RIFCSPLOWO2_12_FULL_64_10)</name>
    <dbReference type="NCBI Taxonomy" id="1817868"/>
    <lineage>
        <taxon>Bacteria</taxon>
        <taxon>Candidatus Handelsmaniibacteriota</taxon>
    </lineage>
</organism>
<dbReference type="InterPro" id="IPR011006">
    <property type="entry name" value="CheY-like_superfamily"/>
</dbReference>
<dbReference type="EMBL" id="MFKF01000391">
    <property type="protein sequence ID" value="OGG44939.1"/>
    <property type="molecule type" value="Genomic_DNA"/>
</dbReference>
<dbReference type="SMART" id="SM00448">
    <property type="entry name" value="REC"/>
    <property type="match status" value="1"/>
</dbReference>
<dbReference type="PROSITE" id="PS50110">
    <property type="entry name" value="RESPONSE_REGULATORY"/>
    <property type="match status" value="1"/>
</dbReference>
<dbReference type="PANTHER" id="PTHR44591:SF3">
    <property type="entry name" value="RESPONSE REGULATORY DOMAIN-CONTAINING PROTEIN"/>
    <property type="match status" value="1"/>
</dbReference>
<feature type="domain" description="Response regulatory" evidence="7">
    <location>
        <begin position="5"/>
        <end position="121"/>
    </location>
</feature>
<evidence type="ECO:0000259" key="7">
    <source>
        <dbReference type="PROSITE" id="PS50110"/>
    </source>
</evidence>
<evidence type="ECO:0000256" key="3">
    <source>
        <dbReference type="ARBA" id="ARBA00023015"/>
    </source>
</evidence>
<proteinExistence type="predicted"/>
<comment type="caution">
    <text evidence="8">The sequence shown here is derived from an EMBL/GenBank/DDBJ whole genome shotgun (WGS) entry which is preliminary data.</text>
</comment>
<dbReference type="Gene3D" id="3.40.50.2300">
    <property type="match status" value="1"/>
</dbReference>
<dbReference type="FunFam" id="3.40.50.2300:FF:000001">
    <property type="entry name" value="DNA-binding response regulator PhoB"/>
    <property type="match status" value="1"/>
</dbReference>
<evidence type="ECO:0000256" key="1">
    <source>
        <dbReference type="ARBA" id="ARBA00022553"/>
    </source>
</evidence>
<keyword evidence="1 6" id="KW-0597">Phosphoprotein</keyword>
<accession>A0A1F6C737</accession>
<evidence type="ECO:0000313" key="8">
    <source>
        <dbReference type="EMBL" id="OGG44939.1"/>
    </source>
</evidence>
<evidence type="ECO:0000256" key="5">
    <source>
        <dbReference type="ARBA" id="ARBA00023163"/>
    </source>
</evidence>
<protein>
    <recommendedName>
        <fullName evidence="7">Response regulatory domain-containing protein</fullName>
    </recommendedName>
</protein>
<dbReference type="Proteomes" id="UP000178606">
    <property type="component" value="Unassembled WGS sequence"/>
</dbReference>
<dbReference type="PANTHER" id="PTHR44591">
    <property type="entry name" value="STRESS RESPONSE REGULATOR PROTEIN 1"/>
    <property type="match status" value="1"/>
</dbReference>
<dbReference type="InterPro" id="IPR050595">
    <property type="entry name" value="Bact_response_regulator"/>
</dbReference>
<keyword evidence="2" id="KW-0902">Two-component regulatory system</keyword>